<dbReference type="EMBL" id="QMIF01000142">
    <property type="protein sequence ID" value="TVM27978.1"/>
    <property type="molecule type" value="Genomic_DNA"/>
</dbReference>
<sequence length="69" mass="6951">MCACSGKSAAVISSAGRGNHCLTAIIPVSVVGEAVGAPQRLIAESVAFIHLVTGYVKTEAAPQLRVLCG</sequence>
<comment type="caution">
    <text evidence="1">The sequence shown here is derived from an EMBL/GenBank/DDBJ whole genome shotgun (WGS) entry which is preliminary data.</text>
</comment>
<dbReference type="Proteomes" id="UP000434052">
    <property type="component" value="Unassembled WGS sequence"/>
</dbReference>
<evidence type="ECO:0000313" key="2">
    <source>
        <dbReference type="Proteomes" id="UP000434052"/>
    </source>
</evidence>
<proteinExistence type="predicted"/>
<reference evidence="1 2" key="1">
    <citation type="submission" date="2018-06" db="EMBL/GenBank/DDBJ databases">
        <title>Complete genome of Desulfovibrio marinus P48SEP.</title>
        <authorList>
            <person name="Crispim J.S."/>
            <person name="Vidigal P.M.P."/>
            <person name="Silva L.C.F."/>
            <person name="Araujo L.C."/>
            <person name="Laguardia C.N."/>
            <person name="Dias R.S."/>
            <person name="Sousa M.P."/>
            <person name="Paula S.O."/>
            <person name="Silva C."/>
        </authorList>
    </citation>
    <scope>NUCLEOTIDE SEQUENCE [LARGE SCALE GENOMIC DNA]</scope>
    <source>
        <strain evidence="1 2">P48SEP</strain>
    </source>
</reference>
<evidence type="ECO:0000313" key="1">
    <source>
        <dbReference type="EMBL" id="TVM27978.1"/>
    </source>
</evidence>
<name>A0A6P1ZD71_9BACT</name>
<gene>
    <name evidence="1" type="ORF">DQK91_22455</name>
</gene>
<dbReference type="AlphaFoldDB" id="A0A6P1ZD71"/>
<protein>
    <submittedName>
        <fullName evidence="1">Uncharacterized protein</fullName>
    </submittedName>
</protein>
<organism evidence="1 2">
    <name type="scientific">Oceanidesulfovibrio marinus</name>
    <dbReference type="NCBI Taxonomy" id="370038"/>
    <lineage>
        <taxon>Bacteria</taxon>
        <taxon>Pseudomonadati</taxon>
        <taxon>Thermodesulfobacteriota</taxon>
        <taxon>Desulfovibrionia</taxon>
        <taxon>Desulfovibrionales</taxon>
        <taxon>Desulfovibrionaceae</taxon>
        <taxon>Oceanidesulfovibrio</taxon>
    </lineage>
</organism>
<accession>A0A6P1ZD71</accession>